<organism evidence="6 7">
    <name type="scientific">Thermodesulfovibrio yellowstonii</name>
    <dbReference type="NCBI Taxonomy" id="28262"/>
    <lineage>
        <taxon>Bacteria</taxon>
        <taxon>Pseudomonadati</taxon>
        <taxon>Nitrospirota</taxon>
        <taxon>Thermodesulfovibrionia</taxon>
        <taxon>Thermodesulfovibrionales</taxon>
        <taxon>Thermodesulfovibrionaceae</taxon>
        <taxon>Thermodesulfovibrio</taxon>
    </lineage>
</organism>
<evidence type="ECO:0000313" key="6">
    <source>
        <dbReference type="EMBL" id="GLI53124.1"/>
    </source>
</evidence>
<accession>A0A9W6GDA6</accession>
<feature type="domain" description="Peptidase M16 N-terminal" evidence="4">
    <location>
        <begin position="32"/>
        <end position="178"/>
    </location>
</feature>
<comment type="similarity">
    <text evidence="2 3">Belongs to the peptidase M16 family.</text>
</comment>
<dbReference type="Pfam" id="PF05193">
    <property type="entry name" value="Peptidase_M16_C"/>
    <property type="match status" value="1"/>
</dbReference>
<dbReference type="InterPro" id="IPR050361">
    <property type="entry name" value="MPP/UQCRC_Complex"/>
</dbReference>
<dbReference type="Proteomes" id="UP001144297">
    <property type="component" value="Unassembled WGS sequence"/>
</dbReference>
<dbReference type="Gene3D" id="3.30.830.10">
    <property type="entry name" value="Metalloenzyme, LuxS/M16 peptidase-like"/>
    <property type="match status" value="2"/>
</dbReference>
<sequence length="431" mass="49580">MKHLVLSLIFILIFPFMGFSEIKEEVLNNGLKVIYIEDHSSPVATFQVWYKVGAIDEPEGKSGISHLLEHLMFRGSKNYPGNIFSKIVQSQGGIDNAFTTKDYTVYFQKLSPSKLQTSIDLESDRMANLLFNLEDFELEKKIVLEERRQRYEDDPESLIIEEVLGIAFKQHPYRKPVIGWSEDIQTITLNDIKNYYHKYYCPHNAFIIVAGDIKVTEVREKIKEKFENISSCNVPSRKILYEPKQYGEKRVILKRQTHLPMLVMAYKVPAYPNRDSLSLEVLSTILGEGKSSRLYRKLVNETALAVDVSTGNSALSRDGFLFFIVVSVKDVGKINEVEKIVKEEIEKIKNEAPSDIEIEKARNQVEASFLFSQDSVFGHALYIGKFEILGSWKMIDRYREDIMKVTADDVQKVAKKYFNFDNLTVGELLPK</sequence>
<evidence type="ECO:0000259" key="5">
    <source>
        <dbReference type="Pfam" id="PF05193"/>
    </source>
</evidence>
<evidence type="ECO:0000256" key="3">
    <source>
        <dbReference type="RuleBase" id="RU004447"/>
    </source>
</evidence>
<dbReference type="SUPFAM" id="SSF63411">
    <property type="entry name" value="LuxS/MPP-like metallohydrolase"/>
    <property type="match status" value="2"/>
</dbReference>
<evidence type="ECO:0000256" key="1">
    <source>
        <dbReference type="ARBA" id="ARBA00001947"/>
    </source>
</evidence>
<evidence type="ECO:0000313" key="7">
    <source>
        <dbReference type="Proteomes" id="UP001144297"/>
    </source>
</evidence>
<dbReference type="GO" id="GO:0046872">
    <property type="term" value="F:metal ion binding"/>
    <property type="evidence" value="ECO:0007669"/>
    <property type="project" value="InterPro"/>
</dbReference>
<dbReference type="InterPro" id="IPR011765">
    <property type="entry name" value="Pept_M16_N"/>
</dbReference>
<protein>
    <submittedName>
        <fullName evidence="6">Peptidase M16</fullName>
    </submittedName>
</protein>
<evidence type="ECO:0000259" key="4">
    <source>
        <dbReference type="Pfam" id="PF00675"/>
    </source>
</evidence>
<dbReference type="GO" id="GO:0006508">
    <property type="term" value="P:proteolysis"/>
    <property type="evidence" value="ECO:0007669"/>
    <property type="project" value="InterPro"/>
</dbReference>
<dbReference type="AlphaFoldDB" id="A0A9W6GDA6"/>
<comment type="cofactor">
    <cofactor evidence="1">
        <name>Zn(2+)</name>
        <dbReference type="ChEBI" id="CHEBI:29105"/>
    </cofactor>
</comment>
<dbReference type="Pfam" id="PF00675">
    <property type="entry name" value="Peptidase_M16"/>
    <property type="match status" value="1"/>
</dbReference>
<name>A0A9W6GDA6_9BACT</name>
<feature type="domain" description="Peptidase M16 C-terminal" evidence="5">
    <location>
        <begin position="186"/>
        <end position="364"/>
    </location>
</feature>
<dbReference type="EMBL" id="BSDX01000001">
    <property type="protein sequence ID" value="GLI53124.1"/>
    <property type="molecule type" value="Genomic_DNA"/>
</dbReference>
<dbReference type="PANTHER" id="PTHR11851:SF49">
    <property type="entry name" value="MITOCHONDRIAL-PROCESSING PEPTIDASE SUBUNIT ALPHA"/>
    <property type="match status" value="1"/>
</dbReference>
<dbReference type="InterPro" id="IPR007863">
    <property type="entry name" value="Peptidase_M16_C"/>
</dbReference>
<dbReference type="GO" id="GO:0004222">
    <property type="term" value="F:metalloendopeptidase activity"/>
    <property type="evidence" value="ECO:0007669"/>
    <property type="project" value="InterPro"/>
</dbReference>
<dbReference type="InterPro" id="IPR011249">
    <property type="entry name" value="Metalloenz_LuxS/M16"/>
</dbReference>
<reference evidence="6" key="1">
    <citation type="submission" date="2022-12" db="EMBL/GenBank/DDBJ databases">
        <title>Reference genome sequencing for broad-spectrum identification of bacterial and archaeal isolates by mass spectrometry.</title>
        <authorList>
            <person name="Sekiguchi Y."/>
            <person name="Tourlousse D.M."/>
        </authorList>
    </citation>
    <scope>NUCLEOTIDE SEQUENCE</scope>
    <source>
        <strain evidence="6">TSL-P1</strain>
    </source>
</reference>
<dbReference type="PROSITE" id="PS00143">
    <property type="entry name" value="INSULINASE"/>
    <property type="match status" value="1"/>
</dbReference>
<keyword evidence="7" id="KW-1185">Reference proteome</keyword>
<gene>
    <name evidence="6" type="ORF">TISLANDTSLP1_08170</name>
</gene>
<dbReference type="InterPro" id="IPR001431">
    <property type="entry name" value="Pept_M16_Zn_BS"/>
</dbReference>
<comment type="caution">
    <text evidence="6">The sequence shown here is derived from an EMBL/GenBank/DDBJ whole genome shotgun (WGS) entry which is preliminary data.</text>
</comment>
<dbReference type="PANTHER" id="PTHR11851">
    <property type="entry name" value="METALLOPROTEASE"/>
    <property type="match status" value="1"/>
</dbReference>
<evidence type="ECO:0000256" key="2">
    <source>
        <dbReference type="ARBA" id="ARBA00007261"/>
    </source>
</evidence>
<proteinExistence type="inferred from homology"/>